<dbReference type="Proteomes" id="UP001227268">
    <property type="component" value="Unassembled WGS sequence"/>
</dbReference>
<accession>A0ACC2VIA1</accession>
<proteinExistence type="predicted"/>
<comment type="caution">
    <text evidence="1">The sequence shown here is derived from an EMBL/GenBank/DDBJ whole genome shotgun (WGS) entry which is preliminary data.</text>
</comment>
<evidence type="ECO:0000313" key="2">
    <source>
        <dbReference type="Proteomes" id="UP001227268"/>
    </source>
</evidence>
<protein>
    <submittedName>
        <fullName evidence="1">Protein transporter tim10</fullName>
    </submittedName>
</protein>
<gene>
    <name evidence="1" type="primary">TIM10</name>
    <name evidence="1" type="ORF">QFC21_004315</name>
</gene>
<name>A0ACC2VIA1_9TREE</name>
<dbReference type="EMBL" id="JASBWT010000014">
    <property type="protein sequence ID" value="KAJ9098667.1"/>
    <property type="molecule type" value="Genomic_DNA"/>
</dbReference>
<reference evidence="1" key="1">
    <citation type="submission" date="2023-04" db="EMBL/GenBank/DDBJ databases">
        <title>Draft Genome sequencing of Naganishia species isolated from polar environments using Oxford Nanopore Technology.</title>
        <authorList>
            <person name="Leo P."/>
            <person name="Venkateswaran K."/>
        </authorList>
    </citation>
    <scope>NUCLEOTIDE SEQUENCE</scope>
    <source>
        <strain evidence="1">MNA-CCFEE 5423</strain>
    </source>
</reference>
<organism evidence="1 2">
    <name type="scientific">Naganishia friedmannii</name>
    <dbReference type="NCBI Taxonomy" id="89922"/>
    <lineage>
        <taxon>Eukaryota</taxon>
        <taxon>Fungi</taxon>
        <taxon>Dikarya</taxon>
        <taxon>Basidiomycota</taxon>
        <taxon>Agaricomycotina</taxon>
        <taxon>Tremellomycetes</taxon>
        <taxon>Filobasidiales</taxon>
        <taxon>Filobasidiaceae</taxon>
        <taxon>Naganishia</taxon>
    </lineage>
</organism>
<evidence type="ECO:0000313" key="1">
    <source>
        <dbReference type="EMBL" id="KAJ9098667.1"/>
    </source>
</evidence>
<keyword evidence="2" id="KW-1185">Reference proteome</keyword>
<sequence length="62" mass="7025">MAVAELDMITDVFNRLVNSCHAKCISEKYHEPDLNKGEGVCIDRCTAKFFESLNHAPLLRMV</sequence>